<organism evidence="1 2">
    <name type="scientific">Candidatus Magasanikbacteria bacterium CG10_big_fil_rev_8_21_14_0_10_43_6</name>
    <dbReference type="NCBI Taxonomy" id="1974650"/>
    <lineage>
        <taxon>Bacteria</taxon>
        <taxon>Candidatus Magasanikiibacteriota</taxon>
    </lineage>
</organism>
<dbReference type="Proteomes" id="UP000229362">
    <property type="component" value="Unassembled WGS sequence"/>
</dbReference>
<dbReference type="AlphaFoldDB" id="A0A2M6W1G9"/>
<protein>
    <submittedName>
        <fullName evidence="1">Glycosyltransferase family 4 protein</fullName>
    </submittedName>
</protein>
<dbReference type="EMBL" id="PFBZ01000087">
    <property type="protein sequence ID" value="PIT86633.1"/>
    <property type="molecule type" value="Genomic_DNA"/>
</dbReference>
<dbReference type="SUPFAM" id="SSF53756">
    <property type="entry name" value="UDP-Glycosyltransferase/glycogen phosphorylase"/>
    <property type="match status" value="1"/>
</dbReference>
<evidence type="ECO:0000313" key="1">
    <source>
        <dbReference type="EMBL" id="PIT86633.1"/>
    </source>
</evidence>
<comment type="caution">
    <text evidence="1">The sequence shown here is derived from an EMBL/GenBank/DDBJ whole genome shotgun (WGS) entry which is preliminary data.</text>
</comment>
<accession>A0A2M6W1G9</accession>
<name>A0A2M6W1G9_9BACT</name>
<sequence>MKIALVHDYLSQDGGAERVLESFHEIWPEAPIFVLFYDKKSLPQYKQADIRQSFIAHMPYGKVRYQWYLPWMPLATERHDLSEFDVVLSSTSAFAKGVITRPDTLHISYCHTPTRYLWTDTHTYISDLKYNRAIKAIL</sequence>
<dbReference type="GO" id="GO:0016740">
    <property type="term" value="F:transferase activity"/>
    <property type="evidence" value="ECO:0007669"/>
    <property type="project" value="UniProtKB-KW"/>
</dbReference>
<gene>
    <name evidence="1" type="ORF">COU33_02045</name>
</gene>
<evidence type="ECO:0000313" key="2">
    <source>
        <dbReference type="Proteomes" id="UP000229362"/>
    </source>
</evidence>
<proteinExistence type="predicted"/>
<feature type="non-terminal residue" evidence="1">
    <location>
        <position position="138"/>
    </location>
</feature>
<keyword evidence="1" id="KW-0808">Transferase</keyword>
<reference evidence="2" key="1">
    <citation type="submission" date="2017-09" db="EMBL/GenBank/DDBJ databases">
        <title>Depth-based differentiation of microbial function through sediment-hosted aquifers and enrichment of novel symbionts in the deep terrestrial subsurface.</title>
        <authorList>
            <person name="Probst A.J."/>
            <person name="Ladd B."/>
            <person name="Jarett J.K."/>
            <person name="Geller-Mcgrath D.E."/>
            <person name="Sieber C.M.K."/>
            <person name="Emerson J.B."/>
            <person name="Anantharaman K."/>
            <person name="Thomas B.C."/>
            <person name="Malmstrom R."/>
            <person name="Stieglmeier M."/>
            <person name="Klingl A."/>
            <person name="Woyke T."/>
            <person name="Ryan C.M."/>
            <person name="Banfield J.F."/>
        </authorList>
    </citation>
    <scope>NUCLEOTIDE SEQUENCE [LARGE SCALE GENOMIC DNA]</scope>
</reference>